<protein>
    <submittedName>
        <fullName evidence="2">Methyltransferase domain-containing protein</fullName>
    </submittedName>
</protein>
<sequence>MFSNDLIRSMVTTSDEKRLRLSEQDWHIVLEANKTFAQSDELWRGDRSWGRYLLSRLGGASQGLDFRDSVELCCGNGFLYFSFKDLFPFDESSHFIDLSGTQVAEFERRCDLSGAKKPTIICGDIGKLPMRDGSLGMVYGNSFLHHLPDVQAYLVEANRVLRRGGRFVAFHEPTATAPFWESFPRSLFKKIDDGSLTDIWLIQPEVIELLLKEAGFSRVAVLPVGLAASCTVTPWQLLLDKAGLPYQFSSLPDILRALHVLERAVPGALMRRFAPSIAAVAWK</sequence>
<keyword evidence="2" id="KW-0808">Transferase</keyword>
<proteinExistence type="predicted"/>
<dbReference type="Pfam" id="PF08241">
    <property type="entry name" value="Methyltransf_11"/>
    <property type="match status" value="1"/>
</dbReference>
<reference evidence="2" key="1">
    <citation type="submission" date="2022-04" db="EMBL/GenBank/DDBJ databases">
        <authorList>
            <person name="Liu G."/>
        </authorList>
    </citation>
    <scope>NUCLEOTIDE SEQUENCE</scope>
    <source>
        <strain evidence="2">RG22</strain>
    </source>
</reference>
<dbReference type="GO" id="GO:0008168">
    <property type="term" value="F:methyltransferase activity"/>
    <property type="evidence" value="ECO:0007669"/>
    <property type="project" value="UniProtKB-KW"/>
</dbReference>
<dbReference type="InterPro" id="IPR013216">
    <property type="entry name" value="Methyltransf_11"/>
</dbReference>
<evidence type="ECO:0000313" key="3">
    <source>
        <dbReference type="Proteomes" id="UP000831485"/>
    </source>
</evidence>
<keyword evidence="3" id="KW-1185">Reference proteome</keyword>
<evidence type="ECO:0000259" key="1">
    <source>
        <dbReference type="Pfam" id="PF08241"/>
    </source>
</evidence>
<keyword evidence="2" id="KW-0489">Methyltransferase</keyword>
<dbReference type="Proteomes" id="UP000831485">
    <property type="component" value="Chromosome"/>
</dbReference>
<dbReference type="EMBL" id="CP096574">
    <property type="protein sequence ID" value="UPU37628.1"/>
    <property type="molecule type" value="Genomic_DNA"/>
</dbReference>
<evidence type="ECO:0000313" key="2">
    <source>
        <dbReference type="EMBL" id="UPU37628.1"/>
    </source>
</evidence>
<name>A0ABY4LM98_9BACT</name>
<dbReference type="SUPFAM" id="SSF53335">
    <property type="entry name" value="S-adenosyl-L-methionine-dependent methyltransferases"/>
    <property type="match status" value="1"/>
</dbReference>
<gene>
    <name evidence="2" type="ORF">M1B72_07950</name>
</gene>
<accession>A0ABY4LM98</accession>
<dbReference type="GO" id="GO:0032259">
    <property type="term" value="P:methylation"/>
    <property type="evidence" value="ECO:0007669"/>
    <property type="project" value="UniProtKB-KW"/>
</dbReference>
<dbReference type="CDD" id="cd02440">
    <property type="entry name" value="AdoMet_MTases"/>
    <property type="match status" value="1"/>
</dbReference>
<dbReference type="Gene3D" id="3.40.50.150">
    <property type="entry name" value="Vaccinia Virus protein VP39"/>
    <property type="match status" value="1"/>
</dbReference>
<dbReference type="RefSeq" id="WP_248647142.1">
    <property type="nucleotide sequence ID" value="NZ_CP096574.1"/>
</dbReference>
<organism evidence="2 3">
    <name type="scientific">Geomonas paludis</name>
    <dbReference type="NCBI Taxonomy" id="2740185"/>
    <lineage>
        <taxon>Bacteria</taxon>
        <taxon>Pseudomonadati</taxon>
        <taxon>Thermodesulfobacteriota</taxon>
        <taxon>Desulfuromonadia</taxon>
        <taxon>Geobacterales</taxon>
        <taxon>Geobacteraceae</taxon>
        <taxon>Geomonas</taxon>
    </lineage>
</organism>
<feature type="domain" description="Methyltransferase type 11" evidence="1">
    <location>
        <begin position="71"/>
        <end position="168"/>
    </location>
</feature>
<dbReference type="InterPro" id="IPR029063">
    <property type="entry name" value="SAM-dependent_MTases_sf"/>
</dbReference>